<reference evidence="1 2" key="1">
    <citation type="journal article" date="2019" name="Commun. Biol.">
        <title>The bagworm genome reveals a unique fibroin gene that provides high tensile strength.</title>
        <authorList>
            <person name="Kono N."/>
            <person name="Nakamura H."/>
            <person name="Ohtoshi R."/>
            <person name="Tomita M."/>
            <person name="Numata K."/>
            <person name="Arakawa K."/>
        </authorList>
    </citation>
    <scope>NUCLEOTIDE SEQUENCE [LARGE SCALE GENOMIC DNA]</scope>
</reference>
<comment type="caution">
    <text evidence="1">The sequence shown here is derived from an EMBL/GenBank/DDBJ whole genome shotgun (WGS) entry which is preliminary data.</text>
</comment>
<evidence type="ECO:0000313" key="1">
    <source>
        <dbReference type="EMBL" id="GBP73596.1"/>
    </source>
</evidence>
<protein>
    <submittedName>
        <fullName evidence="1">Uncharacterized protein</fullName>
    </submittedName>
</protein>
<proteinExistence type="predicted"/>
<name>A0A4C1YBZ7_EUMVA</name>
<organism evidence="1 2">
    <name type="scientific">Eumeta variegata</name>
    <name type="common">Bagworm moth</name>
    <name type="synonym">Eumeta japonica</name>
    <dbReference type="NCBI Taxonomy" id="151549"/>
    <lineage>
        <taxon>Eukaryota</taxon>
        <taxon>Metazoa</taxon>
        <taxon>Ecdysozoa</taxon>
        <taxon>Arthropoda</taxon>
        <taxon>Hexapoda</taxon>
        <taxon>Insecta</taxon>
        <taxon>Pterygota</taxon>
        <taxon>Neoptera</taxon>
        <taxon>Endopterygota</taxon>
        <taxon>Lepidoptera</taxon>
        <taxon>Glossata</taxon>
        <taxon>Ditrysia</taxon>
        <taxon>Tineoidea</taxon>
        <taxon>Psychidae</taxon>
        <taxon>Oiketicinae</taxon>
        <taxon>Eumeta</taxon>
    </lineage>
</organism>
<dbReference type="AlphaFoldDB" id="A0A4C1YBZ7"/>
<sequence>MKAPLDLDYVTNKEHFVSSSDGHNERAAYNRPFSVSAEARQSLGRRRTDTLYLPCSEMSRQRSDDLGGLEGFAYKEKLKGKLRKNLLTFLAKSIEVECESRALPHALAFEACNTRSAVALQLTRCYGKKWQTDASRRYEK</sequence>
<dbReference type="Proteomes" id="UP000299102">
    <property type="component" value="Unassembled WGS sequence"/>
</dbReference>
<gene>
    <name evidence="1" type="ORF">EVAR_59810_1</name>
</gene>
<dbReference type="EMBL" id="BGZK01001179">
    <property type="protein sequence ID" value="GBP73596.1"/>
    <property type="molecule type" value="Genomic_DNA"/>
</dbReference>
<keyword evidence="2" id="KW-1185">Reference proteome</keyword>
<evidence type="ECO:0000313" key="2">
    <source>
        <dbReference type="Proteomes" id="UP000299102"/>
    </source>
</evidence>
<accession>A0A4C1YBZ7</accession>